<proteinExistence type="predicted"/>
<accession>A0A183DGG2</accession>
<dbReference type="Proteomes" id="UP000271098">
    <property type="component" value="Unassembled WGS sequence"/>
</dbReference>
<feature type="domain" description="GH18" evidence="1">
    <location>
        <begin position="1"/>
        <end position="45"/>
    </location>
</feature>
<reference evidence="4" key="1">
    <citation type="submission" date="2016-06" db="UniProtKB">
        <authorList>
            <consortium name="WormBaseParasite"/>
        </authorList>
    </citation>
    <scope>IDENTIFICATION</scope>
</reference>
<reference evidence="2 3" key="2">
    <citation type="submission" date="2018-11" db="EMBL/GenBank/DDBJ databases">
        <authorList>
            <consortium name="Pathogen Informatics"/>
        </authorList>
    </citation>
    <scope>NUCLEOTIDE SEQUENCE [LARGE SCALE GENOMIC DNA]</scope>
</reference>
<gene>
    <name evidence="2" type="ORF">GPUH_LOCUS7802</name>
</gene>
<dbReference type="InterPro" id="IPR017853">
    <property type="entry name" value="GH"/>
</dbReference>
<evidence type="ECO:0000313" key="4">
    <source>
        <dbReference type="WBParaSite" id="GPUH_0000781201-mRNA-1"/>
    </source>
</evidence>
<dbReference type="Gene3D" id="3.20.20.80">
    <property type="entry name" value="Glycosidases"/>
    <property type="match status" value="1"/>
</dbReference>
<dbReference type="GO" id="GO:0005975">
    <property type="term" value="P:carbohydrate metabolic process"/>
    <property type="evidence" value="ECO:0007669"/>
    <property type="project" value="InterPro"/>
</dbReference>
<name>A0A183DGG2_9BILA</name>
<dbReference type="InterPro" id="IPR001223">
    <property type="entry name" value="Glyco_hydro18_cat"/>
</dbReference>
<evidence type="ECO:0000313" key="3">
    <source>
        <dbReference type="Proteomes" id="UP000271098"/>
    </source>
</evidence>
<protein>
    <submittedName>
        <fullName evidence="4">GH18 domain-containing protein</fullName>
    </submittedName>
</protein>
<dbReference type="WBParaSite" id="GPUH_0000781201-mRNA-1">
    <property type="protein sequence ID" value="GPUH_0000781201-mRNA-1"/>
    <property type="gene ID" value="GPUH_0000781201"/>
</dbReference>
<dbReference type="OrthoDB" id="76388at2759"/>
<dbReference type="EMBL" id="UYRT01021105">
    <property type="protein sequence ID" value="VDK59729.1"/>
    <property type="molecule type" value="Genomic_DNA"/>
</dbReference>
<dbReference type="PROSITE" id="PS51910">
    <property type="entry name" value="GH18_2"/>
    <property type="match status" value="1"/>
</dbReference>
<dbReference type="SUPFAM" id="SSF51445">
    <property type="entry name" value="(Trans)glycosidases"/>
    <property type="match status" value="1"/>
</dbReference>
<evidence type="ECO:0000259" key="1">
    <source>
        <dbReference type="PROSITE" id="PS51910"/>
    </source>
</evidence>
<evidence type="ECO:0000313" key="2">
    <source>
        <dbReference type="EMBL" id="VDK59729.1"/>
    </source>
</evidence>
<sequence length="86" mass="9768">MDWLKQKGFGGAFIWTLDFDDFKGNSCSKGKYPILNAIKTGLAGASPPPTEEPGVRNFFSCIQSKILLRSPRFFFEKLNYILKNIF</sequence>
<dbReference type="AlphaFoldDB" id="A0A183DGG2"/>
<keyword evidence="3" id="KW-1185">Reference proteome</keyword>
<organism evidence="4">
    <name type="scientific">Gongylonema pulchrum</name>
    <dbReference type="NCBI Taxonomy" id="637853"/>
    <lineage>
        <taxon>Eukaryota</taxon>
        <taxon>Metazoa</taxon>
        <taxon>Ecdysozoa</taxon>
        <taxon>Nematoda</taxon>
        <taxon>Chromadorea</taxon>
        <taxon>Rhabditida</taxon>
        <taxon>Spirurina</taxon>
        <taxon>Spiruromorpha</taxon>
        <taxon>Spiruroidea</taxon>
        <taxon>Gongylonematidae</taxon>
        <taxon>Gongylonema</taxon>
    </lineage>
</organism>